<feature type="domain" description="NADH:flavin oxidoreductase/NADH oxidase N-terminal" evidence="3">
    <location>
        <begin position="8"/>
        <end position="336"/>
    </location>
</feature>
<dbReference type="Gene3D" id="3.20.20.70">
    <property type="entry name" value="Aldolase class I"/>
    <property type="match status" value="1"/>
</dbReference>
<dbReference type="PANTHER" id="PTHR43656:SF2">
    <property type="entry name" value="BINDING OXIDOREDUCTASE, PUTATIVE (AFU_ORTHOLOGUE AFUA_2G08260)-RELATED"/>
    <property type="match status" value="1"/>
</dbReference>
<keyword evidence="2" id="KW-0560">Oxidoreductase</keyword>
<keyword evidence="5" id="KW-1185">Reference proteome</keyword>
<evidence type="ECO:0000313" key="4">
    <source>
        <dbReference type="EMBL" id="MBO1307175.1"/>
    </source>
</evidence>
<sequence>MSNLAKQITLNNGAVLKNSVVMAPMTTWASNDDYTVSEGELAYYHYRNTGAGMMITGCTHIQENDIGFANEFAAYDDKFLPGLKQLAAAIKENGAKAILQINHAGNKALPDLFEGEVVSSSSVETKATDFAPALKPKELTEEEIAAIIRDFGETTRRAIEAGFDGVEIHGAHGFLLQNFVSPFFNKRQDKWGGSLENRLRFPVAVVTEIKRVINEYAKEDFILGYRVSPDEPMEGALRMTDTYALVDRLIDMGVTYIHASLPDALHAKPVDATDDVTYLEALSQYINQRVLMVAAGMIQTPQQAEAVLEKGALPAIGHGFVTEPLWMEKAEAGRGDDIRLSIKTTDVADLHLPEKMWTAIQNSGDWFTIE</sequence>
<dbReference type="CDD" id="cd04735">
    <property type="entry name" value="OYE_like_4_FMN"/>
    <property type="match status" value="1"/>
</dbReference>
<dbReference type="InterPro" id="IPR013785">
    <property type="entry name" value="Aldolase_TIM"/>
</dbReference>
<accession>A0ABS3LC21</accession>
<proteinExistence type="predicted"/>
<protein>
    <submittedName>
        <fullName evidence="4">NADH-dependent flavin oxidoreductase</fullName>
    </submittedName>
</protein>
<evidence type="ECO:0000313" key="5">
    <source>
        <dbReference type="Proteomes" id="UP000664601"/>
    </source>
</evidence>
<dbReference type="InterPro" id="IPR051799">
    <property type="entry name" value="NADH_flavin_oxidoreductase"/>
</dbReference>
<name>A0ABS3LC21_9ENTE</name>
<reference evidence="4 5" key="1">
    <citation type="submission" date="2021-03" db="EMBL/GenBank/DDBJ databases">
        <title>Enterococcal diversity collection.</title>
        <authorList>
            <person name="Gilmore M.S."/>
            <person name="Schwartzman J."/>
            <person name="Van Tyne D."/>
            <person name="Martin M."/>
            <person name="Earl A.M."/>
            <person name="Manson A.L."/>
            <person name="Straub T."/>
            <person name="Salamzade R."/>
            <person name="Saavedra J."/>
            <person name="Lebreton F."/>
            <person name="Prichula J."/>
            <person name="Schaufler K."/>
            <person name="Gaca A."/>
            <person name="Sgardioli B."/>
            <person name="Wagenaar J."/>
            <person name="Strong T."/>
        </authorList>
    </citation>
    <scope>NUCLEOTIDE SEQUENCE [LARGE SCALE GENOMIC DNA]</scope>
    <source>
        <strain evidence="4 5">669A</strain>
    </source>
</reference>
<keyword evidence="1" id="KW-0285">Flavoprotein</keyword>
<evidence type="ECO:0000256" key="2">
    <source>
        <dbReference type="ARBA" id="ARBA00023002"/>
    </source>
</evidence>
<evidence type="ECO:0000259" key="3">
    <source>
        <dbReference type="Pfam" id="PF00724"/>
    </source>
</evidence>
<organism evidence="4 5">
    <name type="scientific">Candidatus Enterococcus moelleringii</name>
    <dbReference type="NCBI Taxonomy" id="2815325"/>
    <lineage>
        <taxon>Bacteria</taxon>
        <taxon>Bacillati</taxon>
        <taxon>Bacillota</taxon>
        <taxon>Bacilli</taxon>
        <taxon>Lactobacillales</taxon>
        <taxon>Enterococcaceae</taxon>
        <taxon>Enterococcus</taxon>
    </lineage>
</organism>
<dbReference type="Proteomes" id="UP000664601">
    <property type="component" value="Unassembled WGS sequence"/>
</dbReference>
<evidence type="ECO:0000256" key="1">
    <source>
        <dbReference type="ARBA" id="ARBA00022630"/>
    </source>
</evidence>
<dbReference type="RefSeq" id="WP_207674103.1">
    <property type="nucleotide sequence ID" value="NZ_JAFREM010000020.1"/>
</dbReference>
<dbReference type="SUPFAM" id="SSF51395">
    <property type="entry name" value="FMN-linked oxidoreductases"/>
    <property type="match status" value="1"/>
</dbReference>
<dbReference type="EMBL" id="JAFREM010000020">
    <property type="protein sequence ID" value="MBO1307175.1"/>
    <property type="molecule type" value="Genomic_DNA"/>
</dbReference>
<dbReference type="InterPro" id="IPR001155">
    <property type="entry name" value="OxRdtase_FMN_N"/>
</dbReference>
<dbReference type="Pfam" id="PF00724">
    <property type="entry name" value="Oxidored_FMN"/>
    <property type="match status" value="1"/>
</dbReference>
<gene>
    <name evidence="4" type="ORF">JZO70_13440</name>
</gene>
<dbReference type="PANTHER" id="PTHR43656">
    <property type="entry name" value="BINDING OXIDOREDUCTASE, PUTATIVE (AFU_ORTHOLOGUE AFUA_2G08260)-RELATED"/>
    <property type="match status" value="1"/>
</dbReference>
<comment type="caution">
    <text evidence="4">The sequence shown here is derived from an EMBL/GenBank/DDBJ whole genome shotgun (WGS) entry which is preliminary data.</text>
</comment>